<protein>
    <submittedName>
        <fullName evidence="1">Uncharacterized protein</fullName>
    </submittedName>
</protein>
<accession>A0A0G4KXV4</accession>
<evidence type="ECO:0000313" key="1">
    <source>
        <dbReference type="EMBL" id="CRK14526.1"/>
    </source>
</evidence>
<dbReference type="AlphaFoldDB" id="A0A0G4KXV4"/>
<evidence type="ECO:0000313" key="2">
    <source>
        <dbReference type="Proteomes" id="UP000045706"/>
    </source>
</evidence>
<proteinExistence type="predicted"/>
<dbReference type="Proteomes" id="UP000045706">
    <property type="component" value="Unassembled WGS sequence"/>
</dbReference>
<dbReference type="EMBL" id="CVQI01005113">
    <property type="protein sequence ID" value="CRK14526.1"/>
    <property type="molecule type" value="Genomic_DNA"/>
</dbReference>
<name>A0A0G4KXV4_VERLO</name>
<sequence>MVYHSRMISLPCDPLSSIRSRSCRRLQGKHIPSTWMRVPSCQRTPIENMPPNHLYDYVILSDDAFLLCSTFMMPSPRSGNYFPPPHDLHHWIDSKVYAKEDVASFRAEIIHGGKKIKTSVRIWTTVEECVATKKHLRVAANIMANWAMGEFLAQEGASVFQGLTSQDYVINSGLYPTTGNFTRLSANPHLIPEDTLPALGVKTPDGRTVGFFALVSYPLVLDPAEGAHTGSAKPAMHGA</sequence>
<gene>
    <name evidence="1" type="ORF">BN1723_010361</name>
</gene>
<organism evidence="1 2">
    <name type="scientific">Verticillium longisporum</name>
    <name type="common">Verticillium dahliae var. longisporum</name>
    <dbReference type="NCBI Taxonomy" id="100787"/>
    <lineage>
        <taxon>Eukaryota</taxon>
        <taxon>Fungi</taxon>
        <taxon>Dikarya</taxon>
        <taxon>Ascomycota</taxon>
        <taxon>Pezizomycotina</taxon>
        <taxon>Sordariomycetes</taxon>
        <taxon>Hypocreomycetidae</taxon>
        <taxon>Glomerellales</taxon>
        <taxon>Plectosphaerellaceae</taxon>
        <taxon>Verticillium</taxon>
    </lineage>
</organism>
<reference evidence="2" key="1">
    <citation type="submission" date="2015-05" db="EMBL/GenBank/DDBJ databases">
        <authorList>
            <person name="Fogelqvist Johan"/>
        </authorList>
    </citation>
    <scope>NUCLEOTIDE SEQUENCE [LARGE SCALE GENOMIC DNA]</scope>
</reference>